<accession>A0A811N1W0</accession>
<feature type="region of interest" description="Disordered" evidence="9">
    <location>
        <begin position="605"/>
        <end position="625"/>
    </location>
</feature>
<protein>
    <recommendedName>
        <fullName evidence="10">Carbohydrate kinase PfkB domain-containing protein</fullName>
    </recommendedName>
</protein>
<name>A0A811N1W0_9POAL</name>
<proteinExistence type="inferred from homology"/>
<evidence type="ECO:0000256" key="1">
    <source>
        <dbReference type="ARBA" id="ARBA00004229"/>
    </source>
</evidence>
<reference evidence="11" key="1">
    <citation type="submission" date="2020-10" db="EMBL/GenBank/DDBJ databases">
        <authorList>
            <person name="Han B."/>
            <person name="Lu T."/>
            <person name="Zhao Q."/>
            <person name="Huang X."/>
            <person name="Zhao Y."/>
        </authorList>
    </citation>
    <scope>NUCLEOTIDE SEQUENCE</scope>
</reference>
<keyword evidence="5" id="KW-0808">Transferase</keyword>
<evidence type="ECO:0000256" key="5">
    <source>
        <dbReference type="ARBA" id="ARBA00022679"/>
    </source>
</evidence>
<comment type="similarity">
    <text evidence="2">Belongs to the carbohydrate kinase PfkB family.</text>
</comment>
<feature type="compositionally biased region" description="Basic residues" evidence="9">
    <location>
        <begin position="116"/>
        <end position="127"/>
    </location>
</feature>
<evidence type="ECO:0000256" key="6">
    <source>
        <dbReference type="ARBA" id="ARBA00022777"/>
    </source>
</evidence>
<dbReference type="GO" id="GO:0009662">
    <property type="term" value="P:etioplast organization"/>
    <property type="evidence" value="ECO:0007669"/>
    <property type="project" value="TreeGrafter"/>
</dbReference>
<dbReference type="InterPro" id="IPR011611">
    <property type="entry name" value="PfkB_dom"/>
</dbReference>
<keyword evidence="12" id="KW-1185">Reference proteome</keyword>
<comment type="caution">
    <text evidence="11">The sequence shown here is derived from an EMBL/GenBank/DDBJ whole genome shotgun (WGS) entry which is preliminary data.</text>
</comment>
<dbReference type="GO" id="GO:0042793">
    <property type="term" value="P:plastid transcription"/>
    <property type="evidence" value="ECO:0007669"/>
    <property type="project" value="UniProtKB-ARBA"/>
</dbReference>
<dbReference type="GO" id="GO:0042644">
    <property type="term" value="C:chloroplast nucleoid"/>
    <property type="evidence" value="ECO:0007669"/>
    <property type="project" value="TreeGrafter"/>
</dbReference>
<evidence type="ECO:0000256" key="3">
    <source>
        <dbReference type="ARBA" id="ARBA00022528"/>
    </source>
</evidence>
<dbReference type="SUPFAM" id="SSF53613">
    <property type="entry name" value="Ribokinase-like"/>
    <property type="match status" value="1"/>
</dbReference>
<dbReference type="FunFam" id="3.40.1190.20:FF:000021">
    <property type="entry name" value="Fructokinase-like 2, chloroplastic"/>
    <property type="match status" value="1"/>
</dbReference>
<organism evidence="11 12">
    <name type="scientific">Miscanthus lutarioriparius</name>
    <dbReference type="NCBI Taxonomy" id="422564"/>
    <lineage>
        <taxon>Eukaryota</taxon>
        <taxon>Viridiplantae</taxon>
        <taxon>Streptophyta</taxon>
        <taxon>Embryophyta</taxon>
        <taxon>Tracheophyta</taxon>
        <taxon>Spermatophyta</taxon>
        <taxon>Magnoliopsida</taxon>
        <taxon>Liliopsida</taxon>
        <taxon>Poales</taxon>
        <taxon>Poaceae</taxon>
        <taxon>PACMAD clade</taxon>
        <taxon>Panicoideae</taxon>
        <taxon>Andropogonodae</taxon>
        <taxon>Andropogoneae</taxon>
        <taxon>Saccharinae</taxon>
        <taxon>Miscanthus</taxon>
    </lineage>
</organism>
<evidence type="ECO:0000256" key="9">
    <source>
        <dbReference type="SAM" id="MobiDB-lite"/>
    </source>
</evidence>
<keyword evidence="4" id="KW-0934">Plastid</keyword>
<feature type="region of interest" description="Disordered" evidence="9">
    <location>
        <begin position="97"/>
        <end position="201"/>
    </location>
</feature>
<keyword evidence="6" id="KW-0418">Kinase</keyword>
<comment type="subcellular location">
    <subcellularLocation>
        <location evidence="1">Plastid</location>
        <location evidence="1">Chloroplast</location>
    </subcellularLocation>
</comment>
<dbReference type="CDD" id="cd01167">
    <property type="entry name" value="bac_FRK"/>
    <property type="match status" value="1"/>
</dbReference>
<comment type="function">
    <text evidence="8">Required for proper chloroplast development, most likely through regulating plastid-encoded polymerase (PEP) dependent chloroplast transcription. Acts as a component of the transcriptionally active plastid chromosome that is required for plastid gene expression.</text>
</comment>
<dbReference type="AlphaFoldDB" id="A0A811N1W0"/>
<keyword evidence="7" id="KW-0809">Transit peptide</keyword>
<gene>
    <name evidence="11" type="ORF">NCGR_LOCUS9114</name>
</gene>
<dbReference type="OrthoDB" id="415590at2759"/>
<dbReference type="GO" id="GO:0016301">
    <property type="term" value="F:kinase activity"/>
    <property type="evidence" value="ECO:0007669"/>
    <property type="project" value="UniProtKB-KW"/>
</dbReference>
<feature type="domain" description="Carbohydrate kinase PfkB" evidence="10">
    <location>
        <begin position="282"/>
        <end position="507"/>
    </location>
</feature>
<evidence type="ECO:0000256" key="4">
    <source>
        <dbReference type="ARBA" id="ARBA00022640"/>
    </source>
</evidence>
<evidence type="ECO:0000256" key="7">
    <source>
        <dbReference type="ARBA" id="ARBA00022946"/>
    </source>
</evidence>
<evidence type="ECO:0000256" key="8">
    <source>
        <dbReference type="ARBA" id="ARBA00058434"/>
    </source>
</evidence>
<evidence type="ECO:0000313" key="11">
    <source>
        <dbReference type="EMBL" id="CAD6213596.1"/>
    </source>
</evidence>
<feature type="compositionally biased region" description="Polar residues" evidence="9">
    <location>
        <begin position="612"/>
        <end position="625"/>
    </location>
</feature>
<dbReference type="InterPro" id="IPR029056">
    <property type="entry name" value="Ribokinase-like"/>
</dbReference>
<dbReference type="Pfam" id="PF00294">
    <property type="entry name" value="PfkB"/>
    <property type="match status" value="1"/>
</dbReference>
<evidence type="ECO:0000313" key="12">
    <source>
        <dbReference type="Proteomes" id="UP000604825"/>
    </source>
</evidence>
<dbReference type="Gene3D" id="3.40.1190.20">
    <property type="match status" value="1"/>
</dbReference>
<dbReference type="InterPro" id="IPR050306">
    <property type="entry name" value="PfkB_Carbo_kinase"/>
</dbReference>
<dbReference type="PANTHER" id="PTHR43085:SF2">
    <property type="entry name" value="FRUCTOKINASE-LIKE 2, CHLOROPLASTIC"/>
    <property type="match status" value="1"/>
</dbReference>
<dbReference type="EMBL" id="CAJGYO010000002">
    <property type="protein sequence ID" value="CAD6213596.1"/>
    <property type="molecule type" value="Genomic_DNA"/>
</dbReference>
<dbReference type="Proteomes" id="UP000604825">
    <property type="component" value="Unassembled WGS sequence"/>
</dbReference>
<sequence length="625" mass="70299">MKDRLHQNEHLKVNKPLKREQWAQSLFSQEDWRGYWDFCYPPPLMASLLLPPQFTCSLRPYHRIRGQMHYNTNVLGKNMTKFTVRLLNRSVSFASRTSQDAVDGLSDESDGESSTKKKSAPRRGRKKATAETSGGEGDENQIITGQTAAEETKVVKRRGRKKAAVAASSEEKDKAKEPKKRGRRKVKTVEESSDDDGEHRSKDLMLYNEGEDQTQILNSANVLESKIETVLHEDIGDVDDLIPLVCCFGPAKYSFIPSGRPANRLIDHEIHDRMKDMFWSPDKFVRAPGGSSSNVALALAAIGGRVAFMGKLGDDDYGQSLLYHLNINGVQTRAVCMDPSAPTAVSLMKVRTEGSLKTNCVKPCAEDCFLQSDINPAVLKEAKMFYYNSSALLEPTTESSLLKAIDVSKKFGGTIFFDLNLPLPLWSSSKETKLLIKEAWEAADIIEVTKQELEFLCGIKSSEKFDTNDNDKSKFTHYSPEVIMKLWRNNLKVLFVTNGTSKIHYYTEKHNGWVRGTEDAPITPFTSDMSQSGDAIVAALMRMLIINPHLVTDKVYLHKAVKHAIKCGVIDQWMLARERGFLPKERADPTSEQYEVRSITEKEYRTLPDAMQSENSSTSELAYVE</sequence>
<feature type="compositionally biased region" description="Basic residues" evidence="9">
    <location>
        <begin position="177"/>
        <end position="186"/>
    </location>
</feature>
<dbReference type="PANTHER" id="PTHR43085">
    <property type="entry name" value="HEXOKINASE FAMILY MEMBER"/>
    <property type="match status" value="1"/>
</dbReference>
<evidence type="ECO:0000259" key="10">
    <source>
        <dbReference type="Pfam" id="PF00294"/>
    </source>
</evidence>
<dbReference type="GO" id="GO:0009658">
    <property type="term" value="P:chloroplast organization"/>
    <property type="evidence" value="ECO:0007669"/>
    <property type="project" value="TreeGrafter"/>
</dbReference>
<keyword evidence="3" id="KW-0150">Chloroplast</keyword>
<evidence type="ECO:0000256" key="2">
    <source>
        <dbReference type="ARBA" id="ARBA00010688"/>
    </source>
</evidence>